<name>A0ABR0T353_9HYPO</name>
<organism evidence="2 3">
    <name type="scientific">Cladobotryum mycophilum</name>
    <dbReference type="NCBI Taxonomy" id="491253"/>
    <lineage>
        <taxon>Eukaryota</taxon>
        <taxon>Fungi</taxon>
        <taxon>Dikarya</taxon>
        <taxon>Ascomycota</taxon>
        <taxon>Pezizomycotina</taxon>
        <taxon>Sordariomycetes</taxon>
        <taxon>Hypocreomycetidae</taxon>
        <taxon>Hypocreales</taxon>
        <taxon>Hypocreaceae</taxon>
        <taxon>Cladobotryum</taxon>
    </lineage>
</organism>
<feature type="domain" description="2EXR" evidence="1">
    <location>
        <begin position="7"/>
        <end position="100"/>
    </location>
</feature>
<proteinExistence type="predicted"/>
<dbReference type="Pfam" id="PF20150">
    <property type="entry name" value="2EXR"/>
    <property type="match status" value="1"/>
</dbReference>
<dbReference type="EMBL" id="JAVFKD010000001">
    <property type="protein sequence ID" value="KAK5998784.1"/>
    <property type="molecule type" value="Genomic_DNA"/>
</dbReference>
<dbReference type="InterPro" id="IPR045518">
    <property type="entry name" value="2EXR"/>
</dbReference>
<comment type="caution">
    <text evidence="2">The sequence shown here is derived from an EMBL/GenBank/DDBJ whole genome shotgun (WGS) entry which is preliminary data.</text>
</comment>
<sequence length="388" mass="46198">MSHLTEFPLFVNFPAEIRLLIWERVEQPVRIIGQVTCSNCWSHLLGRSYTDPERRPSMQRCKQEKHPDWDLKYIVHPRTNLIFPPLHACRESRAVWLPQYWQPPRYLVPSDDTGYKYAFSVPFISYEKDIFTVFDSWAATGTLETGGDEPWRPEVDPFSNLDRSLIRHVGICENLERFWLSFLGTDFDTLPALESLSVICLGPIPKSEEYKHPGRLLQMTAAQSQNFECQIRDLEVPQLGTFQFQNHAFFNKWRPRHQVFMPDPVMQPFDNFFRFWKSWLWHITQRNALSALEGDGLHWWDFEIYVFGLDSEDDFPVRPRGHTREEMFQWEPPFEISCKFLCEEGWLDTLDRLSVFKNVNGEEELEEFKNYVMSNYDNFWNSYDFSDN</sequence>
<evidence type="ECO:0000313" key="3">
    <source>
        <dbReference type="Proteomes" id="UP001338125"/>
    </source>
</evidence>
<dbReference type="Proteomes" id="UP001338125">
    <property type="component" value="Unassembled WGS sequence"/>
</dbReference>
<evidence type="ECO:0000259" key="1">
    <source>
        <dbReference type="Pfam" id="PF20150"/>
    </source>
</evidence>
<keyword evidence="3" id="KW-1185">Reference proteome</keyword>
<gene>
    <name evidence="2" type="ORF">PT974_01167</name>
</gene>
<reference evidence="2 3" key="1">
    <citation type="submission" date="2024-01" db="EMBL/GenBank/DDBJ databases">
        <title>Complete genome of Cladobotryum mycophilum ATHUM6906.</title>
        <authorList>
            <person name="Christinaki A.C."/>
            <person name="Myridakis A.I."/>
            <person name="Kouvelis V.N."/>
        </authorList>
    </citation>
    <scope>NUCLEOTIDE SEQUENCE [LARGE SCALE GENOMIC DNA]</scope>
    <source>
        <strain evidence="2 3">ATHUM6906</strain>
    </source>
</reference>
<protein>
    <recommendedName>
        <fullName evidence="1">2EXR domain-containing protein</fullName>
    </recommendedName>
</protein>
<accession>A0ABR0T353</accession>
<evidence type="ECO:0000313" key="2">
    <source>
        <dbReference type="EMBL" id="KAK5998784.1"/>
    </source>
</evidence>